<accession>A0ABT8ZKE1</accession>
<reference evidence="1" key="1">
    <citation type="submission" date="2023-07" db="EMBL/GenBank/DDBJ databases">
        <title>Bacterial whole genome sequence for Sphingobium sp. HBC34.</title>
        <authorList>
            <person name="Le V."/>
            <person name="Ko S.-R."/>
            <person name="Ahn C.-Y."/>
            <person name="Oh H.-M."/>
        </authorList>
    </citation>
    <scope>NUCLEOTIDE SEQUENCE</scope>
    <source>
        <strain evidence="1">HBC34</strain>
    </source>
</reference>
<dbReference type="InterPro" id="IPR010836">
    <property type="entry name" value="SapC"/>
</dbReference>
<gene>
    <name evidence="1" type="ORF">Q4610_08090</name>
</gene>
<sequence>MASAPANTLPIFYNDLLPLSSVDHVDYKVRQVESAPFLTTQHAVPLTIDEFVSAQRFAPIIFSSGDDSVPLLLMGLNEGVNIFVDDEGKLRGPAYVPAYVRRYPWMLAKLRPDSEELSLCFDPTSPAIGAFDEGQALFEDGKPSDLTQGVLKFCEDFEQAAARTGQFVRDLREMDLLMDGEVSIQTPIAEQPFVYRGFRMINEEKLRDLRGDQLRKINQNGMLPLIYAHLFSLQLMRDIFEAQIGQGKGPIALPAATEPAPEAVTEAAGA</sequence>
<proteinExistence type="predicted"/>
<comment type="caution">
    <text evidence="1">The sequence shown here is derived from an EMBL/GenBank/DDBJ whole genome shotgun (WGS) entry which is preliminary data.</text>
</comment>
<keyword evidence="2" id="KW-1185">Reference proteome</keyword>
<dbReference type="RefSeq" id="WP_304535463.1">
    <property type="nucleotide sequence ID" value="NZ_JAUQOM010000002.1"/>
</dbReference>
<evidence type="ECO:0000313" key="2">
    <source>
        <dbReference type="Proteomes" id="UP001176471"/>
    </source>
</evidence>
<name>A0ABT8ZKE1_9SPHN</name>
<evidence type="ECO:0000313" key="1">
    <source>
        <dbReference type="EMBL" id="MDO7835007.1"/>
    </source>
</evidence>
<organism evidence="1 2">
    <name type="scientific">Sphingobium cyanobacteriorum</name>
    <dbReference type="NCBI Taxonomy" id="3063954"/>
    <lineage>
        <taxon>Bacteria</taxon>
        <taxon>Pseudomonadati</taxon>
        <taxon>Pseudomonadota</taxon>
        <taxon>Alphaproteobacteria</taxon>
        <taxon>Sphingomonadales</taxon>
        <taxon>Sphingomonadaceae</taxon>
        <taxon>Sphingobium</taxon>
    </lineage>
</organism>
<protein>
    <submittedName>
        <fullName evidence="1">SapC family protein</fullName>
    </submittedName>
</protein>
<dbReference type="Proteomes" id="UP001176471">
    <property type="component" value="Unassembled WGS sequence"/>
</dbReference>
<dbReference type="Pfam" id="PF07277">
    <property type="entry name" value="SapC"/>
    <property type="match status" value="1"/>
</dbReference>
<dbReference type="EMBL" id="JAUQOM010000002">
    <property type="protein sequence ID" value="MDO7835007.1"/>
    <property type="molecule type" value="Genomic_DNA"/>
</dbReference>